<dbReference type="Gene3D" id="3.40.50.300">
    <property type="entry name" value="P-loop containing nucleotide triphosphate hydrolases"/>
    <property type="match status" value="2"/>
</dbReference>
<proteinExistence type="predicted"/>
<organism evidence="3 4">
    <name type="scientific">Succinivibrio faecicola</name>
    <dbReference type="NCBI Taxonomy" id="2820300"/>
    <lineage>
        <taxon>Bacteria</taxon>
        <taxon>Pseudomonadati</taxon>
        <taxon>Pseudomonadota</taxon>
        <taxon>Gammaproteobacteria</taxon>
        <taxon>Aeromonadales</taxon>
        <taxon>Succinivibrionaceae</taxon>
        <taxon>Succinivibrio</taxon>
    </lineage>
</organism>
<dbReference type="SMART" id="SM00382">
    <property type="entry name" value="AAA"/>
    <property type="match status" value="1"/>
</dbReference>
<dbReference type="Proteomes" id="UP000731465">
    <property type="component" value="Unassembled WGS sequence"/>
</dbReference>
<evidence type="ECO:0000313" key="3">
    <source>
        <dbReference type="EMBL" id="MBW7570785.1"/>
    </source>
</evidence>
<feature type="domain" description="AAA+ ATPase" evidence="2">
    <location>
        <begin position="212"/>
        <end position="525"/>
    </location>
</feature>
<dbReference type="PANTHER" id="PTHR37291">
    <property type="entry name" value="5-METHYLCYTOSINE-SPECIFIC RESTRICTION ENZYME B"/>
    <property type="match status" value="1"/>
</dbReference>
<reference evidence="3 4" key="1">
    <citation type="submission" date="2021-03" db="EMBL/GenBank/DDBJ databases">
        <title>Succinivibrio sp. nov. isolated from feces of cow.</title>
        <authorList>
            <person name="Choi J.-Y."/>
        </authorList>
    </citation>
    <scope>NUCLEOTIDE SEQUENCE [LARGE SCALE GENOMIC DNA]</scope>
    <source>
        <strain evidence="3 4">AGMB01872</strain>
    </source>
</reference>
<keyword evidence="4" id="KW-1185">Reference proteome</keyword>
<name>A0ABS7DIU9_9GAMM</name>
<dbReference type="InterPro" id="IPR003593">
    <property type="entry name" value="AAA+_ATPase"/>
</dbReference>
<sequence length="620" mass="72929">MEQQIITTNRLHEQENKVQEKYELRISANSIEASDARFSIDNLELGDMFTILDVYFKRSDGEIIRRKRNKGERKVSNQTMARIACQLFEDRLSKLSYEEKENFPVCKYSPKFELIKGIYTSVEEFKKRRNTLEYLTYTYDEGKMFVLYCWNIFSTIQFVQECLRRFGDLGDQFVLTYRDKIESEIKNNEIEEKELIQESKDYLNEYSHLLIESKNLIFRGAPGTGKSYLAKEIAADIISEGRVAKFSDLTPEQKQQVEFVQFHPNYDYSDFVEGLRPKINSDGTIGFELQDGIFKKFISKARKNYENSQKSNEEIKKEESVKENIKDFFSSIELGVDKFKTVTGNEFTITNIGDNHISIFIPNNPSANKLMLNTDELRLMLESDKNFSKVNEMPVFFGRKFATQEYSYIFSLYKEIKKKKIKNSNNRLNEDTLKKKYIFIIDEINRGEISKIFGELFYSIDPGYRGTAGEISTQYSNMHSDLTEKFYIPNNVYIIGTMNDIDRSVDSFDFAMRRRFRFVEIKAEDRLEMLSDLENDEIKNEAISRMEKLNKEIVQVEDLNENYQIGASYFLKLKYLTFDQLWTDCLKPLLQEYIQGLYNESEIMKKFEQAYGYKESSIGA</sequence>
<evidence type="ECO:0000256" key="1">
    <source>
        <dbReference type="SAM" id="Coils"/>
    </source>
</evidence>
<dbReference type="RefSeq" id="WP_219938009.1">
    <property type="nucleotide sequence ID" value="NZ_JAGFNY010000029.1"/>
</dbReference>
<dbReference type="InterPro" id="IPR052934">
    <property type="entry name" value="Methyl-DNA_Rec/Restrict_Enz"/>
</dbReference>
<dbReference type="Pfam" id="PF07728">
    <property type="entry name" value="AAA_5"/>
    <property type="match status" value="1"/>
</dbReference>
<dbReference type="EMBL" id="JAGFNY010000029">
    <property type="protein sequence ID" value="MBW7570785.1"/>
    <property type="molecule type" value="Genomic_DNA"/>
</dbReference>
<evidence type="ECO:0000259" key="2">
    <source>
        <dbReference type="SMART" id="SM00382"/>
    </source>
</evidence>
<keyword evidence="1" id="KW-0175">Coiled coil</keyword>
<feature type="coiled-coil region" evidence="1">
    <location>
        <begin position="178"/>
        <end position="205"/>
    </location>
</feature>
<protein>
    <submittedName>
        <fullName evidence="3">AAA family ATPase</fullName>
    </submittedName>
</protein>
<dbReference type="InterPro" id="IPR027417">
    <property type="entry name" value="P-loop_NTPase"/>
</dbReference>
<accession>A0ABS7DIU9</accession>
<dbReference type="InterPro" id="IPR011704">
    <property type="entry name" value="ATPase_dyneun-rel_AAA"/>
</dbReference>
<dbReference type="PANTHER" id="PTHR37291:SF1">
    <property type="entry name" value="TYPE IV METHYL-DIRECTED RESTRICTION ENZYME ECOKMCRB SUBUNIT"/>
    <property type="match status" value="1"/>
</dbReference>
<evidence type="ECO:0000313" key="4">
    <source>
        <dbReference type="Proteomes" id="UP000731465"/>
    </source>
</evidence>
<feature type="coiled-coil region" evidence="1">
    <location>
        <begin position="539"/>
        <end position="566"/>
    </location>
</feature>
<dbReference type="SUPFAM" id="SSF52540">
    <property type="entry name" value="P-loop containing nucleoside triphosphate hydrolases"/>
    <property type="match status" value="1"/>
</dbReference>
<comment type="caution">
    <text evidence="3">The sequence shown here is derived from an EMBL/GenBank/DDBJ whole genome shotgun (WGS) entry which is preliminary data.</text>
</comment>
<gene>
    <name evidence="3" type="ORF">J5V48_07755</name>
</gene>